<comment type="caution">
    <text evidence="2">The sequence shown here is derived from an EMBL/GenBank/DDBJ whole genome shotgun (WGS) entry which is preliminary data.</text>
</comment>
<feature type="region of interest" description="Disordered" evidence="1">
    <location>
        <begin position="45"/>
        <end position="112"/>
    </location>
</feature>
<accession>A0AAV0UPA4</accession>
<evidence type="ECO:0000313" key="2">
    <source>
        <dbReference type="EMBL" id="CAI5737121.1"/>
    </source>
</evidence>
<organism evidence="2 3">
    <name type="scientific">Peronospora destructor</name>
    <dbReference type="NCBI Taxonomy" id="86335"/>
    <lineage>
        <taxon>Eukaryota</taxon>
        <taxon>Sar</taxon>
        <taxon>Stramenopiles</taxon>
        <taxon>Oomycota</taxon>
        <taxon>Peronosporomycetes</taxon>
        <taxon>Peronosporales</taxon>
        <taxon>Peronosporaceae</taxon>
        <taxon>Peronospora</taxon>
    </lineage>
</organism>
<reference evidence="2" key="1">
    <citation type="submission" date="2022-12" db="EMBL/GenBank/DDBJ databases">
        <authorList>
            <person name="Webb A."/>
        </authorList>
    </citation>
    <scope>NUCLEOTIDE SEQUENCE</scope>
    <source>
        <strain evidence="2">Pd1</strain>
    </source>
</reference>
<evidence type="ECO:0000313" key="3">
    <source>
        <dbReference type="Proteomes" id="UP001162029"/>
    </source>
</evidence>
<gene>
    <name evidence="2" type="ORF">PDE001_LOCUS6510</name>
</gene>
<protein>
    <submittedName>
        <fullName evidence="2">Uncharacterized protein</fullName>
    </submittedName>
</protein>
<keyword evidence="3" id="KW-1185">Reference proteome</keyword>
<evidence type="ECO:0000256" key="1">
    <source>
        <dbReference type="SAM" id="MobiDB-lite"/>
    </source>
</evidence>
<feature type="compositionally biased region" description="Low complexity" evidence="1">
    <location>
        <begin position="72"/>
        <end position="103"/>
    </location>
</feature>
<sequence>MVKLRACFVNHKVARYTCVTPPSIHMRLDEEATRTAAAAATVTIPGQVSPSGDPIPAVSTEFTSSLRNSIRQQPSMSSQSFSLDSPSLPSQILSSDIPSTPSPTHDPHSIRW</sequence>
<proteinExistence type="predicted"/>
<feature type="compositionally biased region" description="Polar residues" evidence="1">
    <location>
        <begin position="60"/>
        <end position="71"/>
    </location>
</feature>
<name>A0AAV0UPA4_9STRA</name>
<dbReference type="AlphaFoldDB" id="A0AAV0UPA4"/>
<dbReference type="EMBL" id="CANTFM010001220">
    <property type="protein sequence ID" value="CAI5737121.1"/>
    <property type="molecule type" value="Genomic_DNA"/>
</dbReference>
<dbReference type="Proteomes" id="UP001162029">
    <property type="component" value="Unassembled WGS sequence"/>
</dbReference>